<keyword evidence="7" id="KW-1185">Reference proteome</keyword>
<dbReference type="Pfam" id="PF02797">
    <property type="entry name" value="Chal_sti_synt_C"/>
    <property type="match status" value="1"/>
</dbReference>
<gene>
    <name evidence="6" type="ORF">SAMN04487998_0293</name>
</gene>
<feature type="active site" description="Acyl-thioester intermediate" evidence="3">
    <location>
        <position position="155"/>
    </location>
</feature>
<dbReference type="STRING" id="82805.SAMN04487998_0293"/>
<dbReference type="InterPro" id="IPR012328">
    <property type="entry name" value="Chalcone/stilbene_synt_C"/>
</dbReference>
<dbReference type="Gene3D" id="3.40.47.10">
    <property type="match status" value="2"/>
</dbReference>
<dbReference type="GO" id="GO:0030639">
    <property type="term" value="P:polyketide biosynthetic process"/>
    <property type="evidence" value="ECO:0007669"/>
    <property type="project" value="TreeGrafter"/>
</dbReference>
<dbReference type="CDD" id="cd00831">
    <property type="entry name" value="CHS_like"/>
    <property type="match status" value="1"/>
</dbReference>
<comment type="similarity">
    <text evidence="1">Belongs to the thiolase-like superfamily. Chalcone/stilbene synthases family.</text>
</comment>
<dbReference type="PANTHER" id="PTHR11877:SF46">
    <property type="entry name" value="TYPE III POLYKETIDE SYNTHASE A"/>
    <property type="match status" value="1"/>
</dbReference>
<accession>A0A1H9ZF05</accession>
<reference evidence="7" key="1">
    <citation type="submission" date="2016-10" db="EMBL/GenBank/DDBJ databases">
        <authorList>
            <person name="Varghese N."/>
            <person name="Submissions S."/>
        </authorList>
    </citation>
    <scope>NUCLEOTIDE SEQUENCE [LARGE SCALE GENOMIC DNA]</scope>
    <source>
        <strain evidence="7">DSM 15310</strain>
    </source>
</reference>
<feature type="domain" description="Chalcone/stilbene synthase N-terminal" evidence="4">
    <location>
        <begin position="5"/>
        <end position="215"/>
    </location>
</feature>
<evidence type="ECO:0000256" key="3">
    <source>
        <dbReference type="PIRSR" id="PIRSR000451-1"/>
    </source>
</evidence>
<evidence type="ECO:0000313" key="6">
    <source>
        <dbReference type="EMBL" id="SES79891.1"/>
    </source>
</evidence>
<dbReference type="InterPro" id="IPR001099">
    <property type="entry name" value="Chalcone/stilbene_synt_N"/>
</dbReference>
<dbReference type="Pfam" id="PF00195">
    <property type="entry name" value="Chal_sti_synt_N"/>
    <property type="match status" value="1"/>
</dbReference>
<dbReference type="AlphaFoldDB" id="A0A1H9ZF05"/>
<feature type="domain" description="Chalcone/stilbene synthase C-terminal" evidence="5">
    <location>
        <begin position="233"/>
        <end position="366"/>
    </location>
</feature>
<protein>
    <submittedName>
        <fullName evidence="6">Predicted naringenin-chalcone synthase</fullName>
    </submittedName>
</protein>
<dbReference type="EMBL" id="FOHS01000001">
    <property type="protein sequence ID" value="SES79891.1"/>
    <property type="molecule type" value="Genomic_DNA"/>
</dbReference>
<dbReference type="RefSeq" id="WP_177189638.1">
    <property type="nucleotide sequence ID" value="NZ_FOHS01000001.1"/>
</dbReference>
<keyword evidence="2" id="KW-0808">Transferase</keyword>
<name>A0A1H9ZF05_9BACT</name>
<dbReference type="GO" id="GO:0016747">
    <property type="term" value="F:acyltransferase activity, transferring groups other than amino-acyl groups"/>
    <property type="evidence" value="ECO:0007669"/>
    <property type="project" value="InterPro"/>
</dbReference>
<sequence length="398" mass="43126">MSSYLCAIGTANPPHRIPQPQIADFMAAALELDERDTRKLRALYRVSGIGHRYSVLPDYARVNGDFEFFPNTPGLEPFPAVGRRMAEYRRFALPLAVEAVQACMEQLPEVELHSVTHLITVSCTGMYAPGLDIELVGALGLPGHVQRTCVNFMGCYAAVNGLKLADAFCRANPQARVLVVCVELCTLHFQKSREDDHLVSNALFGDGAAAVLVKATSAAHQPSLALTAFHCDLEPDGHADMAWHINDFGFEMTLSSYVPRMIQDGIGQLTQRLLADLPVELADIRAFAIHPGGRKILESIEQALGLSAHDNRYAYGVLREYGNMSSATVLFVLAQLMRELTAADNGAPVLSFAFGPGLTLEAMLLTVAAENVKNEVNVGSMENEANVESKLGVLSEAS</sequence>
<dbReference type="InterPro" id="IPR011141">
    <property type="entry name" value="Polyketide_synthase_type-III"/>
</dbReference>
<dbReference type="PANTHER" id="PTHR11877">
    <property type="entry name" value="HYDROXYMETHYLGLUTARYL-COA SYNTHASE"/>
    <property type="match status" value="1"/>
</dbReference>
<evidence type="ECO:0000313" key="7">
    <source>
        <dbReference type="Proteomes" id="UP000198697"/>
    </source>
</evidence>
<evidence type="ECO:0000256" key="1">
    <source>
        <dbReference type="ARBA" id="ARBA00005531"/>
    </source>
</evidence>
<evidence type="ECO:0000259" key="4">
    <source>
        <dbReference type="Pfam" id="PF00195"/>
    </source>
</evidence>
<dbReference type="InterPro" id="IPR016039">
    <property type="entry name" value="Thiolase-like"/>
</dbReference>
<dbReference type="Proteomes" id="UP000198697">
    <property type="component" value="Unassembled WGS sequence"/>
</dbReference>
<proteinExistence type="inferred from homology"/>
<evidence type="ECO:0000259" key="5">
    <source>
        <dbReference type="Pfam" id="PF02797"/>
    </source>
</evidence>
<organism evidence="6 7">
    <name type="scientific">Hymenobacter actinosclerus</name>
    <dbReference type="NCBI Taxonomy" id="82805"/>
    <lineage>
        <taxon>Bacteria</taxon>
        <taxon>Pseudomonadati</taxon>
        <taxon>Bacteroidota</taxon>
        <taxon>Cytophagia</taxon>
        <taxon>Cytophagales</taxon>
        <taxon>Hymenobacteraceae</taxon>
        <taxon>Hymenobacter</taxon>
    </lineage>
</organism>
<dbReference type="SUPFAM" id="SSF53901">
    <property type="entry name" value="Thiolase-like"/>
    <property type="match status" value="1"/>
</dbReference>
<dbReference type="PIRSF" id="PIRSF000451">
    <property type="entry name" value="PKS_III"/>
    <property type="match status" value="1"/>
</dbReference>
<evidence type="ECO:0000256" key="2">
    <source>
        <dbReference type="ARBA" id="ARBA00022679"/>
    </source>
</evidence>